<evidence type="ECO:0000313" key="3">
    <source>
        <dbReference type="Proteomes" id="UP000271548"/>
    </source>
</evidence>
<feature type="region of interest" description="Disordered" evidence="1">
    <location>
        <begin position="77"/>
        <end position="128"/>
    </location>
</feature>
<feature type="region of interest" description="Disordered" evidence="1">
    <location>
        <begin position="1"/>
        <end position="54"/>
    </location>
</feature>
<dbReference type="EMBL" id="RAZS01000012">
    <property type="protein sequence ID" value="RKN15034.1"/>
    <property type="molecule type" value="Genomic_DNA"/>
</dbReference>
<evidence type="ECO:0000313" key="2">
    <source>
        <dbReference type="EMBL" id="RKN15034.1"/>
    </source>
</evidence>
<proteinExistence type="predicted"/>
<comment type="caution">
    <text evidence="2">The sequence shown here is derived from an EMBL/GenBank/DDBJ whole genome shotgun (WGS) entry which is preliminary data.</text>
</comment>
<protein>
    <submittedName>
        <fullName evidence="2">Uncharacterized protein</fullName>
    </submittedName>
</protein>
<dbReference type="Proteomes" id="UP000271548">
    <property type="component" value="Unassembled WGS sequence"/>
</dbReference>
<keyword evidence="3" id="KW-1185">Reference proteome</keyword>
<reference evidence="2 3" key="1">
    <citation type="submission" date="2018-09" db="EMBL/GenBank/DDBJ databases">
        <title>Micromonospora sp. nov. MS1-9, isolated from a root of Musa sp.</title>
        <authorList>
            <person name="Kuncharoen N."/>
            <person name="Kudo T."/>
            <person name="Ohkuma M."/>
            <person name="Yuki M."/>
            <person name="Tanasupawat S."/>
        </authorList>
    </citation>
    <scope>NUCLEOTIDE SEQUENCE [LARGE SCALE GENOMIC DNA]</scope>
    <source>
        <strain evidence="2 3">NGC1-4</strain>
    </source>
</reference>
<gene>
    <name evidence="2" type="ORF">D7147_27605</name>
</gene>
<name>A0ABX9QXR9_9ACTN</name>
<evidence type="ECO:0000256" key="1">
    <source>
        <dbReference type="SAM" id="MobiDB-lite"/>
    </source>
</evidence>
<organism evidence="2 3">
    <name type="scientific">Micromonospora musae</name>
    <dbReference type="NCBI Taxonomy" id="1894970"/>
    <lineage>
        <taxon>Bacteria</taxon>
        <taxon>Bacillati</taxon>
        <taxon>Actinomycetota</taxon>
        <taxon>Actinomycetes</taxon>
        <taxon>Micromonosporales</taxon>
        <taxon>Micromonosporaceae</taxon>
        <taxon>Micromonospora</taxon>
    </lineage>
</organism>
<accession>A0ABX9QXR9</accession>
<feature type="compositionally biased region" description="Low complexity" evidence="1">
    <location>
        <begin position="95"/>
        <end position="128"/>
    </location>
</feature>
<sequence length="128" mass="12861">MISARQTPGRAKGVSRVVSPAGVTASATPRRRPRCTPQTTSGCLRASSMKGHARSSIRLPDGLVSAVGAKPSSVKRATERVVAVPSGSPSGGGSAAAAASSHFRPASSARPSVSASARRSARIPTSSR</sequence>